<gene>
    <name evidence="2" type="ORF">BPOR_0974g00040</name>
</gene>
<keyword evidence="3" id="KW-1185">Reference proteome</keyword>
<feature type="compositionally biased region" description="Basic and acidic residues" evidence="1">
    <location>
        <begin position="78"/>
        <end position="99"/>
    </location>
</feature>
<dbReference type="EMBL" id="PQXO01000968">
    <property type="protein sequence ID" value="TGO81914.1"/>
    <property type="molecule type" value="Genomic_DNA"/>
</dbReference>
<organism evidence="2 3">
    <name type="scientific">Botrytis porri</name>
    <dbReference type="NCBI Taxonomy" id="87229"/>
    <lineage>
        <taxon>Eukaryota</taxon>
        <taxon>Fungi</taxon>
        <taxon>Dikarya</taxon>
        <taxon>Ascomycota</taxon>
        <taxon>Pezizomycotina</taxon>
        <taxon>Leotiomycetes</taxon>
        <taxon>Helotiales</taxon>
        <taxon>Sclerotiniaceae</taxon>
        <taxon>Botrytis</taxon>
    </lineage>
</organism>
<feature type="compositionally biased region" description="Polar residues" evidence="1">
    <location>
        <begin position="33"/>
        <end position="47"/>
    </location>
</feature>
<reference evidence="2 3" key="1">
    <citation type="submission" date="2017-12" db="EMBL/GenBank/DDBJ databases">
        <title>Comparative genomics of Botrytis spp.</title>
        <authorList>
            <person name="Valero-Jimenez C.A."/>
            <person name="Tapia P."/>
            <person name="Veloso J."/>
            <person name="Silva-Moreno E."/>
            <person name="Staats M."/>
            <person name="Valdes J.H."/>
            <person name="Van Kan J.A.L."/>
        </authorList>
    </citation>
    <scope>NUCLEOTIDE SEQUENCE [LARGE SCALE GENOMIC DNA]</scope>
    <source>
        <strain evidence="2 3">MUCL3349</strain>
    </source>
</reference>
<name>A0A4Z1KEH8_9HELO</name>
<proteinExistence type="predicted"/>
<accession>A0A4Z1KEH8</accession>
<feature type="region of interest" description="Disordered" evidence="1">
    <location>
        <begin position="22"/>
        <end position="137"/>
    </location>
</feature>
<comment type="caution">
    <text evidence="2">The sequence shown here is derived from an EMBL/GenBank/DDBJ whole genome shotgun (WGS) entry which is preliminary data.</text>
</comment>
<dbReference type="Proteomes" id="UP000297280">
    <property type="component" value="Unassembled WGS sequence"/>
</dbReference>
<evidence type="ECO:0000256" key="1">
    <source>
        <dbReference type="SAM" id="MobiDB-lite"/>
    </source>
</evidence>
<protein>
    <submittedName>
        <fullName evidence="2">Uncharacterized protein</fullName>
    </submittedName>
</protein>
<evidence type="ECO:0000313" key="2">
    <source>
        <dbReference type="EMBL" id="TGO81914.1"/>
    </source>
</evidence>
<sequence length="154" mass="16981">MSPALSTSPASRICHLTPNPRLHLQFFRHSPSKSRNQGSSAQQTNPALSRRRSYSTSTAYRTPWAGRPASENAGTDGQTEKHNVQHDQSQKSKEERVKGESGSVGLDEKPSGQSKDAKKKVQVEFPEGAKRGPVIGMEDERGGVSFLFLLRFFL</sequence>
<evidence type="ECO:0000313" key="3">
    <source>
        <dbReference type="Proteomes" id="UP000297280"/>
    </source>
</evidence>
<dbReference type="AlphaFoldDB" id="A0A4Z1KEH8"/>
<feature type="compositionally biased region" description="Basic and acidic residues" evidence="1">
    <location>
        <begin position="106"/>
        <end position="130"/>
    </location>
</feature>